<dbReference type="PANTHER" id="PTHR43734">
    <property type="entry name" value="PHYTOENE DESATURASE"/>
    <property type="match status" value="1"/>
</dbReference>
<evidence type="ECO:0000256" key="4">
    <source>
        <dbReference type="RuleBase" id="RU362075"/>
    </source>
</evidence>
<keyword evidence="3 4" id="KW-0560">Oxidoreductase</keyword>
<proteinExistence type="inferred from homology"/>
<evidence type="ECO:0000256" key="1">
    <source>
        <dbReference type="ARBA" id="ARBA00004829"/>
    </source>
</evidence>
<evidence type="ECO:0000313" key="8">
    <source>
        <dbReference type="Proteomes" id="UP000703315"/>
    </source>
</evidence>
<evidence type="ECO:0000313" key="7">
    <source>
        <dbReference type="EMBL" id="HJF15102.1"/>
    </source>
</evidence>
<feature type="domain" description="Amine oxidase" evidence="6">
    <location>
        <begin position="18"/>
        <end position="511"/>
    </location>
</feature>
<dbReference type="SUPFAM" id="SSF51905">
    <property type="entry name" value="FAD/NAD(P)-binding domain"/>
    <property type="match status" value="1"/>
</dbReference>
<sequence length="538" mass="59022">MTTRHHTKSSVIVIGAGVAGLATAGLLARDGYDVTVFEKEPRIGGRAGVLEDQGFRWDMGPSWWLMPGAFEHFYELMGTTVAHELDLVTLNDPAFRMFTEGFPPLDVSTGPANMMALFEHLEPGAGAAVEHYLSEMGTDYGLAIQQFLYTNFTELRGLTSPEIMRRLRRLAQKLTRTLESDVAAQFQDVRLRQLLTYVAVFLSSAPNITPAFYGIMNYTTLVEGVAYPMGGFSTFVDSLYRLAVDAGVRIHTDTAVEHIHHTGTHRRRRVAGVTYRNATGQHRMMADVIVSCADRHHTETQLVWDSRSARPKYWQRANPGMSAVLAYLGVEGGLPELAHHSLFFSADWDADFHAVFPPSDRPDRSAFSQSFYVCRASATDPSVAPEGYENLLLLIPVPAMHNGILGSLNHTEDQETTAIVDQAVALIAQRAGVADLAQRVVVQHTMATGDFQDMFNAWQGNALGLAHTLEQSAFFRGSNAAKYLGGLYFAGATTVPGVGLPMCLISAENIVKRLRHDTTTSPMPTPLQPSTTPAAHNR</sequence>
<reference evidence="7" key="1">
    <citation type="journal article" date="2021" name="PeerJ">
        <title>Extensive microbial diversity within the chicken gut microbiome revealed by metagenomics and culture.</title>
        <authorList>
            <person name="Gilroy R."/>
            <person name="Ravi A."/>
            <person name="Getino M."/>
            <person name="Pursley I."/>
            <person name="Horton D.L."/>
            <person name="Alikhan N.F."/>
            <person name="Baker D."/>
            <person name="Gharbi K."/>
            <person name="Hall N."/>
            <person name="Watson M."/>
            <person name="Adriaenssens E.M."/>
            <person name="Foster-Nyarko E."/>
            <person name="Jarju S."/>
            <person name="Secka A."/>
            <person name="Antonio M."/>
            <person name="Oren A."/>
            <person name="Chaudhuri R.R."/>
            <person name="La Ragione R."/>
            <person name="Hildebrand F."/>
            <person name="Pallen M.J."/>
        </authorList>
    </citation>
    <scope>NUCLEOTIDE SEQUENCE</scope>
    <source>
        <strain evidence="7">ChiHjej13B12-14962</strain>
    </source>
</reference>
<dbReference type="GO" id="GO:0016491">
    <property type="term" value="F:oxidoreductase activity"/>
    <property type="evidence" value="ECO:0007669"/>
    <property type="project" value="UniProtKB-KW"/>
</dbReference>
<dbReference type="GO" id="GO:0016117">
    <property type="term" value="P:carotenoid biosynthetic process"/>
    <property type="evidence" value="ECO:0007669"/>
    <property type="project" value="UniProtKB-KW"/>
</dbReference>
<protein>
    <submittedName>
        <fullName evidence="7">Phytoene desaturase</fullName>
    </submittedName>
</protein>
<name>A0A921FPJ1_9MICC</name>
<evidence type="ECO:0000256" key="2">
    <source>
        <dbReference type="ARBA" id="ARBA00022746"/>
    </source>
</evidence>
<dbReference type="PANTHER" id="PTHR43734:SF1">
    <property type="entry name" value="PHYTOENE DESATURASE"/>
    <property type="match status" value="1"/>
</dbReference>
<dbReference type="RefSeq" id="WP_303906591.1">
    <property type="nucleotide sequence ID" value="NZ_DYXC01000109.1"/>
</dbReference>
<feature type="compositionally biased region" description="Polar residues" evidence="5">
    <location>
        <begin position="528"/>
        <end position="538"/>
    </location>
</feature>
<comment type="similarity">
    <text evidence="4">Belongs to the carotenoid/retinoid oxidoreductase family.</text>
</comment>
<dbReference type="Gene3D" id="3.50.50.60">
    <property type="entry name" value="FAD/NAD(P)-binding domain"/>
    <property type="match status" value="2"/>
</dbReference>
<dbReference type="InterPro" id="IPR002937">
    <property type="entry name" value="Amino_oxidase"/>
</dbReference>
<comment type="pathway">
    <text evidence="1 4">Carotenoid biosynthesis.</text>
</comment>
<dbReference type="AlphaFoldDB" id="A0A921FPJ1"/>
<dbReference type="NCBIfam" id="TIGR02734">
    <property type="entry name" value="crtI_fam"/>
    <property type="match status" value="1"/>
</dbReference>
<feature type="region of interest" description="Disordered" evidence="5">
    <location>
        <begin position="517"/>
        <end position="538"/>
    </location>
</feature>
<dbReference type="InterPro" id="IPR036188">
    <property type="entry name" value="FAD/NAD-bd_sf"/>
</dbReference>
<keyword evidence="2 4" id="KW-0125">Carotenoid biosynthesis</keyword>
<evidence type="ECO:0000256" key="5">
    <source>
        <dbReference type="SAM" id="MobiDB-lite"/>
    </source>
</evidence>
<reference evidence="7" key="2">
    <citation type="submission" date="2021-09" db="EMBL/GenBank/DDBJ databases">
        <authorList>
            <person name="Gilroy R."/>
        </authorList>
    </citation>
    <scope>NUCLEOTIDE SEQUENCE</scope>
    <source>
        <strain evidence="7">ChiHjej13B12-14962</strain>
    </source>
</reference>
<organism evidence="7 8">
    <name type="scientific">Enteractinococcus helveticum</name>
    <dbReference type="NCBI Taxonomy" id="1837282"/>
    <lineage>
        <taxon>Bacteria</taxon>
        <taxon>Bacillati</taxon>
        <taxon>Actinomycetota</taxon>
        <taxon>Actinomycetes</taxon>
        <taxon>Micrococcales</taxon>
        <taxon>Micrococcaceae</taxon>
    </lineage>
</organism>
<comment type="caution">
    <text evidence="7">The sequence shown here is derived from an EMBL/GenBank/DDBJ whole genome shotgun (WGS) entry which is preliminary data.</text>
</comment>
<evidence type="ECO:0000256" key="3">
    <source>
        <dbReference type="ARBA" id="ARBA00023002"/>
    </source>
</evidence>
<dbReference type="EMBL" id="DYXC01000109">
    <property type="protein sequence ID" value="HJF15102.1"/>
    <property type="molecule type" value="Genomic_DNA"/>
</dbReference>
<dbReference type="Pfam" id="PF01593">
    <property type="entry name" value="Amino_oxidase"/>
    <property type="match status" value="1"/>
</dbReference>
<evidence type="ECO:0000259" key="6">
    <source>
        <dbReference type="Pfam" id="PF01593"/>
    </source>
</evidence>
<dbReference type="InterPro" id="IPR014105">
    <property type="entry name" value="Carotenoid/retinoid_OxRdtase"/>
</dbReference>
<dbReference type="PRINTS" id="PR00419">
    <property type="entry name" value="ADXRDTASE"/>
</dbReference>
<accession>A0A921FPJ1</accession>
<dbReference type="Proteomes" id="UP000703315">
    <property type="component" value="Unassembled WGS sequence"/>
</dbReference>
<gene>
    <name evidence="7" type="primary">crtI</name>
    <name evidence="7" type="ORF">K8V32_09925</name>
</gene>